<proteinExistence type="predicted"/>
<organism evidence="1 2">
    <name type="scientific">Prevotella pallens</name>
    <dbReference type="NCBI Taxonomy" id="60133"/>
    <lineage>
        <taxon>Bacteria</taxon>
        <taxon>Pseudomonadati</taxon>
        <taxon>Bacteroidota</taxon>
        <taxon>Bacteroidia</taxon>
        <taxon>Bacteroidales</taxon>
        <taxon>Prevotellaceae</taxon>
        <taxon>Prevotella</taxon>
    </lineage>
</organism>
<dbReference type="EMBL" id="QLTQ01000001">
    <property type="protein sequence ID" value="RAS48612.1"/>
    <property type="molecule type" value="Genomic_DNA"/>
</dbReference>
<protein>
    <submittedName>
        <fullName evidence="1">Uncharacterized protein</fullName>
    </submittedName>
</protein>
<gene>
    <name evidence="1" type="ORF">BC673_101157</name>
</gene>
<evidence type="ECO:0000313" key="1">
    <source>
        <dbReference type="EMBL" id="RAS48612.1"/>
    </source>
</evidence>
<evidence type="ECO:0000313" key="2">
    <source>
        <dbReference type="Proteomes" id="UP000249852"/>
    </source>
</evidence>
<keyword evidence="2" id="KW-1185">Reference proteome</keyword>
<dbReference type="RefSeq" id="WP_006046298.1">
    <property type="nucleotide sequence ID" value="NZ_CAUQQE010000005.1"/>
</dbReference>
<accession>A0ABX9DWD6</accession>
<name>A0ABX9DWD6_9BACT</name>
<comment type="caution">
    <text evidence="1">The sequence shown here is derived from an EMBL/GenBank/DDBJ whole genome shotgun (WGS) entry which is preliminary data.</text>
</comment>
<dbReference type="Proteomes" id="UP000249852">
    <property type="component" value="Unassembled WGS sequence"/>
</dbReference>
<reference evidence="1 2" key="1">
    <citation type="submission" date="2018-06" db="EMBL/GenBank/DDBJ databases">
        <title>Genomic Encyclopedia of Archaeal and Bacterial Type Strains, Phase II (KMG-II): from individual species to whole genera.</title>
        <authorList>
            <person name="Goeker M."/>
        </authorList>
    </citation>
    <scope>NUCLEOTIDE SEQUENCE [LARGE SCALE GENOMIC DNA]</scope>
    <source>
        <strain evidence="1 2">DSM 18710</strain>
    </source>
</reference>
<sequence length="127" mass="14908">MCVGNRDPNPTNNYKVAVRMTLPSPQVTSGEIKVEEYYLGPNYNLSFNVAGYYMCHEDFWKRIDRNEIIERTFWLDTYWVKNDVKPNSNEFMPFAAELSLNGVAQSDKMNKLGTHYFIPWLKTPAWQ</sequence>